<keyword evidence="1" id="KW-0732">Signal</keyword>
<keyword evidence="3" id="KW-1185">Reference proteome</keyword>
<comment type="caution">
    <text evidence="2">The sequence shown here is derived from an EMBL/GenBank/DDBJ whole genome shotgun (WGS) entry which is preliminary data.</text>
</comment>
<dbReference type="Gene3D" id="3.30.710.10">
    <property type="entry name" value="Potassium Channel Kv1.1, Chain A"/>
    <property type="match status" value="1"/>
</dbReference>
<dbReference type="PANTHER" id="PTHR47843:SF5">
    <property type="entry name" value="BTB_POZ DOMAIN PROTEIN"/>
    <property type="match status" value="1"/>
</dbReference>
<gene>
    <name evidence="2" type="ORF">C8A01DRAFT_50721</name>
</gene>
<evidence type="ECO:0000313" key="2">
    <source>
        <dbReference type="EMBL" id="KAK4032501.1"/>
    </source>
</evidence>
<sequence length="150" mass="17975">MALMLSRLLCSVLLYSSGEYSDLMISYRGKEYQVYRAIEAQNEKINLLDDDPRLVHIMVHYLYHFDYDVYAFVEKYLIYRLKAVALQRFRALAAHSWLDINNYLQAIYEVYISTIEDDRGLRDIVLDKEEVRDMLRAFRALTYDLVIYIY</sequence>
<dbReference type="AlphaFoldDB" id="A0AAN6SL79"/>
<evidence type="ECO:0000313" key="3">
    <source>
        <dbReference type="Proteomes" id="UP001303115"/>
    </source>
</evidence>
<name>A0AAN6SL79_9PEZI</name>
<reference evidence="3" key="1">
    <citation type="journal article" date="2023" name="Mol. Phylogenet. Evol.">
        <title>Genome-scale phylogeny and comparative genomics of the fungal order Sordariales.</title>
        <authorList>
            <person name="Hensen N."/>
            <person name="Bonometti L."/>
            <person name="Westerberg I."/>
            <person name="Brannstrom I.O."/>
            <person name="Guillou S."/>
            <person name="Cros-Aarteil S."/>
            <person name="Calhoun S."/>
            <person name="Haridas S."/>
            <person name="Kuo A."/>
            <person name="Mondo S."/>
            <person name="Pangilinan J."/>
            <person name="Riley R."/>
            <person name="LaButti K."/>
            <person name="Andreopoulos B."/>
            <person name="Lipzen A."/>
            <person name="Chen C."/>
            <person name="Yan M."/>
            <person name="Daum C."/>
            <person name="Ng V."/>
            <person name="Clum A."/>
            <person name="Steindorff A."/>
            <person name="Ohm R.A."/>
            <person name="Martin F."/>
            <person name="Silar P."/>
            <person name="Natvig D.O."/>
            <person name="Lalanne C."/>
            <person name="Gautier V."/>
            <person name="Ament-Velasquez S.L."/>
            <person name="Kruys A."/>
            <person name="Hutchinson M.I."/>
            <person name="Powell A.J."/>
            <person name="Barry K."/>
            <person name="Miller A.N."/>
            <person name="Grigoriev I.V."/>
            <person name="Debuchy R."/>
            <person name="Gladieux P."/>
            <person name="Hiltunen Thoren M."/>
            <person name="Johannesson H."/>
        </authorList>
    </citation>
    <scope>NUCLEOTIDE SEQUENCE [LARGE SCALE GENOMIC DNA]</scope>
    <source>
        <strain evidence="3">CBS 284.82</strain>
    </source>
</reference>
<proteinExistence type="predicted"/>
<accession>A0AAN6SL79</accession>
<feature type="chain" id="PRO_5042825276" evidence="1">
    <location>
        <begin position="19"/>
        <end position="150"/>
    </location>
</feature>
<dbReference type="InterPro" id="IPR011333">
    <property type="entry name" value="SKP1/BTB/POZ_sf"/>
</dbReference>
<feature type="signal peptide" evidence="1">
    <location>
        <begin position="1"/>
        <end position="18"/>
    </location>
</feature>
<protein>
    <submittedName>
        <fullName evidence="2">Uncharacterized protein</fullName>
    </submittedName>
</protein>
<dbReference type="EMBL" id="MU854603">
    <property type="protein sequence ID" value="KAK4032501.1"/>
    <property type="molecule type" value="Genomic_DNA"/>
</dbReference>
<evidence type="ECO:0000256" key="1">
    <source>
        <dbReference type="SAM" id="SignalP"/>
    </source>
</evidence>
<organism evidence="2 3">
    <name type="scientific">Parachaetomium inaequale</name>
    <dbReference type="NCBI Taxonomy" id="2588326"/>
    <lineage>
        <taxon>Eukaryota</taxon>
        <taxon>Fungi</taxon>
        <taxon>Dikarya</taxon>
        <taxon>Ascomycota</taxon>
        <taxon>Pezizomycotina</taxon>
        <taxon>Sordariomycetes</taxon>
        <taxon>Sordariomycetidae</taxon>
        <taxon>Sordariales</taxon>
        <taxon>Chaetomiaceae</taxon>
        <taxon>Parachaetomium</taxon>
    </lineage>
</organism>
<dbReference type="Proteomes" id="UP001303115">
    <property type="component" value="Unassembled WGS sequence"/>
</dbReference>
<dbReference type="PANTHER" id="PTHR47843">
    <property type="entry name" value="BTB DOMAIN-CONTAINING PROTEIN-RELATED"/>
    <property type="match status" value="1"/>
</dbReference>